<organism evidence="1 2">
    <name type="scientific">Rhizoctonia solani</name>
    <dbReference type="NCBI Taxonomy" id="456999"/>
    <lineage>
        <taxon>Eukaryota</taxon>
        <taxon>Fungi</taxon>
        <taxon>Dikarya</taxon>
        <taxon>Basidiomycota</taxon>
        <taxon>Agaricomycotina</taxon>
        <taxon>Agaricomycetes</taxon>
        <taxon>Cantharellales</taxon>
        <taxon>Ceratobasidiaceae</taxon>
        <taxon>Rhizoctonia</taxon>
    </lineage>
</organism>
<reference evidence="1" key="1">
    <citation type="submission" date="2021-01" db="EMBL/GenBank/DDBJ databases">
        <authorList>
            <person name="Kaushik A."/>
        </authorList>
    </citation>
    <scope>NUCLEOTIDE SEQUENCE</scope>
    <source>
        <strain evidence="1">Type strain: AG8-Rh-89/</strain>
    </source>
</reference>
<comment type="caution">
    <text evidence="1">The sequence shown here is derived from an EMBL/GenBank/DDBJ whole genome shotgun (WGS) entry which is preliminary data.</text>
</comment>
<gene>
    <name evidence="1" type="ORF">RDB_LOCUS67214</name>
</gene>
<dbReference type="AlphaFoldDB" id="A0A8H3C735"/>
<evidence type="ECO:0000313" key="1">
    <source>
        <dbReference type="EMBL" id="CAE6474980.1"/>
    </source>
</evidence>
<dbReference type="Proteomes" id="UP000663850">
    <property type="component" value="Unassembled WGS sequence"/>
</dbReference>
<proteinExistence type="predicted"/>
<name>A0A8H3C735_9AGAM</name>
<protein>
    <submittedName>
        <fullName evidence="1">Uncharacterized protein</fullName>
    </submittedName>
</protein>
<evidence type="ECO:0000313" key="2">
    <source>
        <dbReference type="Proteomes" id="UP000663850"/>
    </source>
</evidence>
<accession>A0A8H3C735</accession>
<sequence length="382" mass="43553">MNRRLQNQVFYNHPCEVPPMRFPPEIWYEIAFYSAYSATRHGSGDTAGYNDNKTKPKLLWHLGSVSKFHRQLALRYWAHTIHLLEQVDPEKLGYLGVVNGIDLMSYVRCLVCRDGYGVYRAPKNAFEGFGLIEELVLDCHRDINFGGGFGQQEPLPMHTAFQAAGTQNDPLVMQGNPGANAHPQPARMSYRRLRVNFPSTLRTLRVYDSHVPDVYFIQQVAEQCPLLQSLTLARCTLFTRQGCEFWRRLPRSDSDAYFNDQGVSAYAIAIGRELKHIRNLKELQIGIYLTSHAAIDIHLQQHAGLSQTTETNLGVWEKSCDKCVAQYQEPTVAMEIEATEILAKEVPTILAVSWMSFCSERRIGWSTHRITRNEKGEFQGVI</sequence>
<dbReference type="EMBL" id="CAJMWZ010003453">
    <property type="protein sequence ID" value="CAE6474980.1"/>
    <property type="molecule type" value="Genomic_DNA"/>
</dbReference>